<evidence type="ECO:0000256" key="1">
    <source>
        <dbReference type="ARBA" id="ARBA00007274"/>
    </source>
</evidence>
<dbReference type="EMBL" id="NBYO01000003">
    <property type="protein sequence ID" value="OXS99638.1"/>
    <property type="molecule type" value="Genomic_DNA"/>
</dbReference>
<organism evidence="2 3">
    <name type="scientific">Notoacmeibacter marinus</name>
    <dbReference type="NCBI Taxonomy" id="1876515"/>
    <lineage>
        <taxon>Bacteria</taxon>
        <taxon>Pseudomonadati</taxon>
        <taxon>Pseudomonadota</taxon>
        <taxon>Alphaproteobacteria</taxon>
        <taxon>Hyphomicrobiales</taxon>
        <taxon>Notoacmeibacteraceae</taxon>
        <taxon>Notoacmeibacter</taxon>
    </lineage>
</organism>
<dbReference type="Gene3D" id="2.160.10.10">
    <property type="entry name" value="Hexapeptide repeat proteins"/>
    <property type="match status" value="1"/>
</dbReference>
<protein>
    <submittedName>
        <fullName evidence="2">N-acetyltransferase</fullName>
    </submittedName>
</protein>
<evidence type="ECO:0000313" key="2">
    <source>
        <dbReference type="EMBL" id="OXS99638.1"/>
    </source>
</evidence>
<dbReference type="Pfam" id="PF00132">
    <property type="entry name" value="Hexapep"/>
    <property type="match status" value="2"/>
</dbReference>
<dbReference type="GO" id="GO:0016740">
    <property type="term" value="F:transferase activity"/>
    <property type="evidence" value="ECO:0007669"/>
    <property type="project" value="UniProtKB-KW"/>
</dbReference>
<dbReference type="AlphaFoldDB" id="A0A231UUM4"/>
<keyword evidence="2" id="KW-0808">Transferase</keyword>
<reference evidence="3" key="1">
    <citation type="journal article" date="2017" name="Int. J. Syst. Evol. Microbiol.">
        <title>Notoacmeibacter marinus gen. nov., sp. nov., isolated from the gut of a limpet and proposal of Notoacmeibacteraceae fam. nov. in the order Rhizobiales of the class Alphaproteobacteria.</title>
        <authorList>
            <person name="Huang Z."/>
            <person name="Guo F."/>
            <person name="Lai Q."/>
        </authorList>
    </citation>
    <scope>NUCLEOTIDE SEQUENCE [LARGE SCALE GENOMIC DNA]</scope>
    <source>
        <strain evidence="3">XMTR2A4</strain>
    </source>
</reference>
<dbReference type="Proteomes" id="UP000215405">
    <property type="component" value="Unassembled WGS sequence"/>
</dbReference>
<keyword evidence="3" id="KW-1185">Reference proteome</keyword>
<dbReference type="RefSeq" id="WP_094078427.1">
    <property type="nucleotide sequence ID" value="NZ_NBYO01000003.1"/>
</dbReference>
<accession>A0A231UUM4</accession>
<comment type="caution">
    <text evidence="2">The sequence shown here is derived from an EMBL/GenBank/DDBJ whole genome shotgun (WGS) entry which is preliminary data.</text>
</comment>
<dbReference type="InterPro" id="IPR011004">
    <property type="entry name" value="Trimer_LpxA-like_sf"/>
</dbReference>
<dbReference type="PANTHER" id="PTHR43300:SF4">
    <property type="entry name" value="ACYL-[ACYL-CARRIER-PROTEIN]--UDP-N-ACETYLGLUCOSAMINE O-ACYLTRANSFERASE"/>
    <property type="match status" value="1"/>
</dbReference>
<dbReference type="Gene3D" id="2.20.70.110">
    <property type="match status" value="1"/>
</dbReference>
<proteinExistence type="inferred from homology"/>
<name>A0A231UUM4_9HYPH</name>
<dbReference type="InterPro" id="IPR001451">
    <property type="entry name" value="Hexapep"/>
</dbReference>
<dbReference type="PANTHER" id="PTHR43300">
    <property type="entry name" value="ACETYLTRANSFERASE"/>
    <property type="match status" value="1"/>
</dbReference>
<dbReference type="InterPro" id="IPR050179">
    <property type="entry name" value="Trans_hexapeptide_repeat"/>
</dbReference>
<gene>
    <name evidence="2" type="ORF">B7H23_14620</name>
</gene>
<sequence length="198" mass="21423">MNYFKHESAIVDDGAVLGEGCRVWHFVHICGGARIGAQCSLGQGVFVGNDVRIGDGVKIQNHVSVYDAVTLEDDVFCGPSMVFTNVYNPRAAVERKTEYRRTIVRKQVTLGANCTIVCGVEIGQGAFIAAGAVVNRDVRDWALVAGVPGRQIGWMSAHGERLDLPLEGDAEAQCPATGDRYVLRGCDVRREPYGSQPN</sequence>
<evidence type="ECO:0000313" key="3">
    <source>
        <dbReference type="Proteomes" id="UP000215405"/>
    </source>
</evidence>
<comment type="similarity">
    <text evidence="1">Belongs to the transferase hexapeptide repeat family.</text>
</comment>
<dbReference type="CDD" id="cd03358">
    <property type="entry name" value="LbH_WxcM_N_like"/>
    <property type="match status" value="1"/>
</dbReference>
<dbReference type="SUPFAM" id="SSF51161">
    <property type="entry name" value="Trimeric LpxA-like enzymes"/>
    <property type="match status" value="1"/>
</dbReference>